<dbReference type="SUPFAM" id="SSF55298">
    <property type="entry name" value="YjgF-like"/>
    <property type="match status" value="1"/>
</dbReference>
<sequence length="212" mass="22935">MLFTTNANMLLRPIMSRATKIARISSCACGGSGLVKAGSRRNIHIERRIEGLGIVLPTAPTPKANYNIVCIPPGENVMYLSGHLPVKADGELIAGAIGPDTGGLTVKEGYDAARTCGLNLIATLKSQLGDLDRVEQVVKVFGIVNSHVDFKHQHLVMDGCSDLMMEVFDKPVGYHARSAIGTNTLPLDVSVEIEMIVKFKPDVYDDEEDEED</sequence>
<gene>
    <name evidence="2" type="ORF">ACHAXA_007853</name>
</gene>
<dbReference type="InterPro" id="IPR013813">
    <property type="entry name" value="Endoribo_LPSP/chorism_mut-like"/>
</dbReference>
<keyword evidence="3" id="KW-1185">Reference proteome</keyword>
<proteinExistence type="predicted"/>
<name>A0ABD3SC71_9STRA</name>
<feature type="domain" description="Endoribonuclease L-PSP/chorismate mutase-like" evidence="1">
    <location>
        <begin position="48"/>
        <end position="188"/>
    </location>
</feature>
<evidence type="ECO:0000259" key="1">
    <source>
        <dbReference type="Pfam" id="PF14588"/>
    </source>
</evidence>
<evidence type="ECO:0000313" key="2">
    <source>
        <dbReference type="EMBL" id="KAL3822060.1"/>
    </source>
</evidence>
<protein>
    <recommendedName>
        <fullName evidence="1">Endoribonuclease L-PSP/chorismate mutase-like domain-containing protein</fullName>
    </recommendedName>
</protein>
<organism evidence="2 3">
    <name type="scientific">Cyclostephanos tholiformis</name>
    <dbReference type="NCBI Taxonomy" id="382380"/>
    <lineage>
        <taxon>Eukaryota</taxon>
        <taxon>Sar</taxon>
        <taxon>Stramenopiles</taxon>
        <taxon>Ochrophyta</taxon>
        <taxon>Bacillariophyta</taxon>
        <taxon>Coscinodiscophyceae</taxon>
        <taxon>Thalassiosirophycidae</taxon>
        <taxon>Stephanodiscales</taxon>
        <taxon>Stephanodiscaceae</taxon>
        <taxon>Cyclostephanos</taxon>
    </lineage>
</organism>
<accession>A0ABD3SC71</accession>
<dbReference type="Proteomes" id="UP001530377">
    <property type="component" value="Unassembled WGS sequence"/>
</dbReference>
<evidence type="ECO:0000313" key="3">
    <source>
        <dbReference type="Proteomes" id="UP001530377"/>
    </source>
</evidence>
<dbReference type="PANTHER" id="PTHR43760">
    <property type="entry name" value="ENDORIBONUCLEASE-RELATED"/>
    <property type="match status" value="1"/>
</dbReference>
<dbReference type="EMBL" id="JALLPB020000076">
    <property type="protein sequence ID" value="KAL3822060.1"/>
    <property type="molecule type" value="Genomic_DNA"/>
</dbReference>
<reference evidence="2 3" key="1">
    <citation type="submission" date="2024-10" db="EMBL/GenBank/DDBJ databases">
        <title>Updated reference genomes for cyclostephanoid diatoms.</title>
        <authorList>
            <person name="Roberts W.R."/>
            <person name="Alverson A.J."/>
        </authorList>
    </citation>
    <scope>NUCLEOTIDE SEQUENCE [LARGE SCALE GENOMIC DNA]</scope>
    <source>
        <strain evidence="2 3">AJA228-03</strain>
    </source>
</reference>
<dbReference type="PANTHER" id="PTHR43760:SF1">
    <property type="entry name" value="ENDORIBONUCLEASE L-PSP_CHORISMATE MUTASE-LIKE DOMAIN-CONTAINING PROTEIN"/>
    <property type="match status" value="1"/>
</dbReference>
<dbReference type="AlphaFoldDB" id="A0ABD3SC71"/>
<dbReference type="Pfam" id="PF14588">
    <property type="entry name" value="YjgF_endoribonc"/>
    <property type="match status" value="1"/>
</dbReference>
<dbReference type="InterPro" id="IPR035959">
    <property type="entry name" value="RutC-like_sf"/>
</dbReference>
<dbReference type="Gene3D" id="3.30.1330.40">
    <property type="entry name" value="RutC-like"/>
    <property type="match status" value="1"/>
</dbReference>
<comment type="caution">
    <text evidence="2">The sequence shown here is derived from an EMBL/GenBank/DDBJ whole genome shotgun (WGS) entry which is preliminary data.</text>
</comment>
<dbReference type="CDD" id="cd02199">
    <property type="entry name" value="YjgF_YER057c_UK114_like_1"/>
    <property type="match status" value="1"/>
</dbReference>